<evidence type="ECO:0000256" key="5">
    <source>
        <dbReference type="ARBA" id="ARBA00023288"/>
    </source>
</evidence>
<evidence type="ECO:0000256" key="4">
    <source>
        <dbReference type="ARBA" id="ARBA00023139"/>
    </source>
</evidence>
<evidence type="ECO:0000256" key="3">
    <source>
        <dbReference type="ARBA" id="ARBA00023136"/>
    </source>
</evidence>
<dbReference type="InterPro" id="IPR006059">
    <property type="entry name" value="SBP"/>
</dbReference>
<evidence type="ECO:0000256" key="1">
    <source>
        <dbReference type="ARBA" id="ARBA00022475"/>
    </source>
</evidence>
<dbReference type="EMBL" id="JACSQL010000001">
    <property type="protein sequence ID" value="MBD7967003.1"/>
    <property type="molecule type" value="Genomic_DNA"/>
</dbReference>
<organism evidence="8 9">
    <name type="scientific">Paenibacillus gallinarum</name>
    <dbReference type="NCBI Taxonomy" id="2762232"/>
    <lineage>
        <taxon>Bacteria</taxon>
        <taxon>Bacillati</taxon>
        <taxon>Bacillota</taxon>
        <taxon>Bacilli</taxon>
        <taxon>Bacillales</taxon>
        <taxon>Paenibacillaceae</taxon>
        <taxon>Paenibacillus</taxon>
    </lineage>
</organism>
<keyword evidence="2 7" id="KW-0732">Signal</keyword>
<dbReference type="SUPFAM" id="SSF53850">
    <property type="entry name" value="Periplasmic binding protein-like II"/>
    <property type="match status" value="1"/>
</dbReference>
<accession>A0ABR8SUK4</accession>
<dbReference type="PROSITE" id="PS51257">
    <property type="entry name" value="PROKAR_LIPOPROTEIN"/>
    <property type="match status" value="1"/>
</dbReference>
<evidence type="ECO:0000256" key="7">
    <source>
        <dbReference type="SAM" id="SignalP"/>
    </source>
</evidence>
<evidence type="ECO:0000313" key="8">
    <source>
        <dbReference type="EMBL" id="MBD7967003.1"/>
    </source>
</evidence>
<keyword evidence="5" id="KW-0449">Lipoprotein</keyword>
<feature type="region of interest" description="Disordered" evidence="6">
    <location>
        <begin position="28"/>
        <end position="58"/>
    </location>
</feature>
<dbReference type="Proteomes" id="UP000608071">
    <property type="component" value="Unassembled WGS sequence"/>
</dbReference>
<feature type="signal peptide" evidence="7">
    <location>
        <begin position="1"/>
        <end position="22"/>
    </location>
</feature>
<feature type="compositionally biased region" description="Basic and acidic residues" evidence="6">
    <location>
        <begin position="36"/>
        <end position="54"/>
    </location>
</feature>
<sequence>MSIKMKPFFVAMILVFMLVVSACSGGGTSSGGDSAKGTEEQKPGSETVEPKPEENNDPVTLKLYIGTGISDEELSSIIVDPVKAKYPNITIEPVRPDEGKRIEELIAANDVPDIIFTWNGDLGKYANLDLFEDITPLAEKQGIDLNAFQPSTLDTIRQFSSNNELYALPFNMSFNITFYNKDIFDKFGVDYPTNDMTWDQMIELSKSLTRNENGIQYRGLDSDNLGRMTSQLAASHIDGKTEEASVDNEKWKRIYETAKKVWSIPGNEPPKMMTFDAPTNFATEKNIAILPSASYVLGRLADVDFNWGVVSYPVYTDLPDNHGYTEAGILGLTKTSKHKEQVVQALSVITSTENQLEMVRNQARLSPLNDPELNKQFGADLEHLKDKNIGEMIYEPLQAPYFSSYENDARGVVWDAFKEYYAGKDINTTLREANEKVNALLAEKKAK</sequence>
<protein>
    <submittedName>
        <fullName evidence="8">Extracellular solute-binding protein</fullName>
    </submittedName>
</protein>
<dbReference type="Pfam" id="PF01547">
    <property type="entry name" value="SBP_bac_1"/>
    <property type="match status" value="1"/>
</dbReference>
<dbReference type="PANTHER" id="PTHR43649">
    <property type="entry name" value="ARABINOSE-BINDING PROTEIN-RELATED"/>
    <property type="match status" value="1"/>
</dbReference>
<keyword evidence="1" id="KW-1003">Cell membrane</keyword>
<gene>
    <name evidence="8" type="ORF">H9647_02910</name>
</gene>
<reference evidence="8 9" key="1">
    <citation type="submission" date="2020-08" db="EMBL/GenBank/DDBJ databases">
        <title>A Genomic Blueprint of the Chicken Gut Microbiome.</title>
        <authorList>
            <person name="Gilroy R."/>
            <person name="Ravi A."/>
            <person name="Getino M."/>
            <person name="Pursley I."/>
            <person name="Horton D.L."/>
            <person name="Alikhan N.-F."/>
            <person name="Baker D."/>
            <person name="Gharbi K."/>
            <person name="Hall N."/>
            <person name="Watson M."/>
            <person name="Adriaenssens E.M."/>
            <person name="Foster-Nyarko E."/>
            <person name="Jarju S."/>
            <person name="Secka A."/>
            <person name="Antonio M."/>
            <person name="Oren A."/>
            <person name="Chaudhuri R."/>
            <person name="La Ragione R.M."/>
            <person name="Hildebrand F."/>
            <person name="Pallen M.J."/>
        </authorList>
    </citation>
    <scope>NUCLEOTIDE SEQUENCE [LARGE SCALE GENOMIC DNA]</scope>
    <source>
        <strain evidence="8 9">Sa2BVA9</strain>
    </source>
</reference>
<evidence type="ECO:0000256" key="2">
    <source>
        <dbReference type="ARBA" id="ARBA00022729"/>
    </source>
</evidence>
<evidence type="ECO:0000256" key="6">
    <source>
        <dbReference type="SAM" id="MobiDB-lite"/>
    </source>
</evidence>
<keyword evidence="4" id="KW-0564">Palmitate</keyword>
<name>A0ABR8SUK4_9BACL</name>
<proteinExistence type="predicted"/>
<dbReference type="PANTHER" id="PTHR43649:SF33">
    <property type="entry name" value="POLYGALACTURONAN_RHAMNOGALACTURONAN-BINDING PROTEIN YTCQ"/>
    <property type="match status" value="1"/>
</dbReference>
<feature type="chain" id="PRO_5045127108" evidence="7">
    <location>
        <begin position="23"/>
        <end position="447"/>
    </location>
</feature>
<evidence type="ECO:0000313" key="9">
    <source>
        <dbReference type="Proteomes" id="UP000608071"/>
    </source>
</evidence>
<dbReference type="RefSeq" id="WP_191797999.1">
    <property type="nucleotide sequence ID" value="NZ_JACSQL010000001.1"/>
</dbReference>
<dbReference type="InterPro" id="IPR050490">
    <property type="entry name" value="Bact_solute-bd_prot1"/>
</dbReference>
<keyword evidence="9" id="KW-1185">Reference proteome</keyword>
<dbReference type="Gene3D" id="3.40.190.10">
    <property type="entry name" value="Periplasmic binding protein-like II"/>
    <property type="match status" value="1"/>
</dbReference>
<comment type="caution">
    <text evidence="8">The sequence shown here is derived from an EMBL/GenBank/DDBJ whole genome shotgun (WGS) entry which is preliminary data.</text>
</comment>
<keyword evidence="3" id="KW-0472">Membrane</keyword>